<feature type="compositionally biased region" description="Basic residues" evidence="6">
    <location>
        <begin position="401"/>
        <end position="411"/>
    </location>
</feature>
<feature type="region of interest" description="Disordered" evidence="6">
    <location>
        <begin position="170"/>
        <end position="417"/>
    </location>
</feature>
<dbReference type="InterPro" id="IPR001965">
    <property type="entry name" value="Znf_PHD"/>
</dbReference>
<evidence type="ECO:0000256" key="3">
    <source>
        <dbReference type="ARBA" id="ARBA00022771"/>
    </source>
</evidence>
<accession>A0A0B2R5V8</accession>
<feature type="compositionally biased region" description="Acidic residues" evidence="6">
    <location>
        <begin position="226"/>
        <end position="247"/>
    </location>
</feature>
<name>A0A0B2R5V8_GLYSO</name>
<feature type="compositionally biased region" description="Acidic residues" evidence="6">
    <location>
        <begin position="266"/>
        <end position="279"/>
    </location>
</feature>
<keyword evidence="2" id="KW-0479">Metal-binding</keyword>
<dbReference type="InterPro" id="IPR011011">
    <property type="entry name" value="Znf_FYVE_PHD"/>
</dbReference>
<organism evidence="9">
    <name type="scientific">Glycine soja</name>
    <name type="common">Wild soybean</name>
    <dbReference type="NCBI Taxonomy" id="3848"/>
    <lineage>
        <taxon>Eukaryota</taxon>
        <taxon>Viridiplantae</taxon>
        <taxon>Streptophyta</taxon>
        <taxon>Embryophyta</taxon>
        <taxon>Tracheophyta</taxon>
        <taxon>Spermatophyta</taxon>
        <taxon>Magnoliopsida</taxon>
        <taxon>eudicotyledons</taxon>
        <taxon>Gunneridae</taxon>
        <taxon>Pentapetalae</taxon>
        <taxon>rosids</taxon>
        <taxon>fabids</taxon>
        <taxon>Fabales</taxon>
        <taxon>Fabaceae</taxon>
        <taxon>Papilionoideae</taxon>
        <taxon>50 kb inversion clade</taxon>
        <taxon>NPAAA clade</taxon>
        <taxon>indigoferoid/millettioid clade</taxon>
        <taxon>Phaseoleae</taxon>
        <taxon>Glycine</taxon>
        <taxon>Glycine subgen. Soja</taxon>
    </lineage>
</organism>
<feature type="domain" description="HTH myb-type" evidence="8">
    <location>
        <begin position="440"/>
        <end position="504"/>
    </location>
</feature>
<dbReference type="PANTHER" id="PTHR47863">
    <property type="entry name" value="RING/FYVE/PHD ZINC FINGER SUPERFAMILY PROTEIN"/>
    <property type="match status" value="1"/>
</dbReference>
<dbReference type="InterPro" id="IPR001005">
    <property type="entry name" value="SANT/Myb"/>
</dbReference>
<keyword evidence="3" id="KW-0863">Zinc-finger</keyword>
<dbReference type="InterPro" id="IPR009057">
    <property type="entry name" value="Homeodomain-like_sf"/>
</dbReference>
<keyword evidence="4" id="KW-0862">Zinc</keyword>
<proteinExistence type="predicted"/>
<comment type="subcellular location">
    <subcellularLocation>
        <location evidence="1">Nucleus</location>
    </subcellularLocation>
</comment>
<feature type="compositionally biased region" description="Acidic residues" evidence="6">
    <location>
        <begin position="172"/>
        <end position="197"/>
    </location>
</feature>
<evidence type="ECO:0000256" key="4">
    <source>
        <dbReference type="ARBA" id="ARBA00022833"/>
    </source>
</evidence>
<dbReference type="SMART" id="SM00249">
    <property type="entry name" value="PHD"/>
    <property type="match status" value="1"/>
</dbReference>
<dbReference type="SUPFAM" id="SSF46689">
    <property type="entry name" value="Homeodomain-like"/>
    <property type="match status" value="1"/>
</dbReference>
<dbReference type="GO" id="GO:0005634">
    <property type="term" value="C:nucleus"/>
    <property type="evidence" value="ECO:0007669"/>
    <property type="project" value="UniProtKB-SubCell"/>
</dbReference>
<sequence length="515" mass="58295">MRRKSKGKRRRAAPATTLTSPSLSAIPILSDEHNNNAPTAFDTDCDDDNNALHHRGSEPEPEPELEPVDIFDKTICIHCDNKREEAEGVLICGGRGCPVAVHATCLGFEPEFDDSGNFCCPYCWYKRAVDTCRRLREKAMKAKGELSRFFGQSRAGATDYSAAARVDPAVLDSEELMEETETEEQSEENKDEEGMVEESEKLVEGKETEAEENKEEVEGKVRDSEELVEEMQTETEGQTEENKDEEGEARVGADSSAAARKNPVQDGEEIVVEGMETELEAQSGENKDEEGKVRDSEELVEEMEMEMEMETETGAEVQPEENKDEGKVQDSEELAEETETETQGQSEEKKDEEGKVAVMSSSVSETNDSESVAEAVKKRKDQKKKKVASSRKSLSRQQEHKNKHYKTRGKFANKDEEEVTSFKSISLRQQPQRMKQSSLTAKRRRLLWTAEEEKVLKEGVSKFSTENQNIPWRKILEFGCRVFDKTRTPVDLKDKWKNIISKKGRITYCSYSFDL</sequence>
<dbReference type="PROSITE" id="PS01359">
    <property type="entry name" value="ZF_PHD_1"/>
    <property type="match status" value="1"/>
</dbReference>
<dbReference type="InterPro" id="IPR013083">
    <property type="entry name" value="Znf_RING/FYVE/PHD"/>
</dbReference>
<evidence type="ECO:0000259" key="8">
    <source>
        <dbReference type="PROSITE" id="PS51294"/>
    </source>
</evidence>
<dbReference type="PROSITE" id="PS51294">
    <property type="entry name" value="HTH_MYB"/>
    <property type="match status" value="1"/>
</dbReference>
<evidence type="ECO:0000256" key="5">
    <source>
        <dbReference type="ARBA" id="ARBA00023242"/>
    </source>
</evidence>
<dbReference type="CDD" id="cd11660">
    <property type="entry name" value="SANT_TRF"/>
    <property type="match status" value="1"/>
</dbReference>
<dbReference type="Gene3D" id="3.30.40.10">
    <property type="entry name" value="Zinc/RING finger domain, C3HC4 (zinc finger)"/>
    <property type="match status" value="1"/>
</dbReference>
<dbReference type="Pfam" id="PF00249">
    <property type="entry name" value="Myb_DNA-binding"/>
    <property type="match status" value="1"/>
</dbReference>
<feature type="compositionally biased region" description="Basic and acidic residues" evidence="6">
    <location>
        <begin position="198"/>
        <end position="208"/>
    </location>
</feature>
<reference evidence="9" key="1">
    <citation type="submission" date="2014-07" db="EMBL/GenBank/DDBJ databases">
        <title>Identification of a novel salt tolerance gene in wild soybean by whole-genome sequencing.</title>
        <authorList>
            <person name="Lam H.-M."/>
            <person name="Qi X."/>
            <person name="Li M.-W."/>
            <person name="Liu X."/>
            <person name="Xie M."/>
            <person name="Ni M."/>
            <person name="Xu X."/>
        </authorList>
    </citation>
    <scope>NUCLEOTIDE SEQUENCE [LARGE SCALE GENOMIC DNA]</scope>
    <source>
        <tissue evidence="9">Root</tissue>
    </source>
</reference>
<feature type="compositionally biased region" description="Basic and acidic residues" evidence="6">
    <location>
        <begin position="285"/>
        <end position="297"/>
    </location>
</feature>
<dbReference type="GO" id="GO:0008270">
    <property type="term" value="F:zinc ion binding"/>
    <property type="evidence" value="ECO:0007669"/>
    <property type="project" value="UniProtKB-KW"/>
</dbReference>
<evidence type="ECO:0000256" key="6">
    <source>
        <dbReference type="SAM" id="MobiDB-lite"/>
    </source>
</evidence>
<feature type="compositionally biased region" description="Basic residues" evidence="6">
    <location>
        <begin position="377"/>
        <end position="389"/>
    </location>
</feature>
<evidence type="ECO:0000259" key="7">
    <source>
        <dbReference type="PROSITE" id="PS50090"/>
    </source>
</evidence>
<dbReference type="CDD" id="cd15489">
    <property type="entry name" value="PHD_SF"/>
    <property type="match status" value="1"/>
</dbReference>
<feature type="region of interest" description="Disordered" evidence="6">
    <location>
        <begin position="1"/>
        <end position="42"/>
    </location>
</feature>
<feature type="compositionally biased region" description="Basic and acidic residues" evidence="6">
    <location>
        <begin position="320"/>
        <end position="330"/>
    </location>
</feature>
<dbReference type="InterPro" id="IPR019786">
    <property type="entry name" value="Zinc_finger_PHD-type_CS"/>
</dbReference>
<feature type="compositionally biased region" description="Basic and acidic residues" evidence="6">
    <location>
        <begin position="346"/>
        <end position="355"/>
    </location>
</feature>
<keyword evidence="5" id="KW-0539">Nucleus</keyword>
<evidence type="ECO:0000256" key="1">
    <source>
        <dbReference type="ARBA" id="ARBA00004123"/>
    </source>
</evidence>
<dbReference type="Proteomes" id="UP000053555">
    <property type="component" value="Unassembled WGS sequence"/>
</dbReference>
<evidence type="ECO:0000256" key="2">
    <source>
        <dbReference type="ARBA" id="ARBA00022723"/>
    </source>
</evidence>
<dbReference type="PROSITE" id="PS50090">
    <property type="entry name" value="MYB_LIKE"/>
    <property type="match status" value="1"/>
</dbReference>
<feature type="compositionally biased region" description="Acidic residues" evidence="6">
    <location>
        <begin position="331"/>
        <end position="340"/>
    </location>
</feature>
<feature type="compositionally biased region" description="Low complexity" evidence="6">
    <location>
        <begin position="360"/>
        <end position="372"/>
    </location>
</feature>
<dbReference type="Gene3D" id="1.10.10.60">
    <property type="entry name" value="Homeodomain-like"/>
    <property type="match status" value="1"/>
</dbReference>
<gene>
    <name evidence="9" type="ORF">glysoja_031941</name>
</gene>
<dbReference type="PANTHER" id="PTHR47863:SF5">
    <property type="entry name" value="HOMEODOMAIN-LIKE PROTEIN WITH RING_FYVE_PHD-TYPE ZINC FINGER DOMAIN-CONTAINING PROTEIN-RELATED"/>
    <property type="match status" value="1"/>
</dbReference>
<dbReference type="InterPro" id="IPR017930">
    <property type="entry name" value="Myb_dom"/>
</dbReference>
<evidence type="ECO:0000313" key="9">
    <source>
        <dbReference type="EMBL" id="KHN27333.1"/>
    </source>
</evidence>
<dbReference type="EMBL" id="KN653373">
    <property type="protein sequence ID" value="KHN27333.1"/>
    <property type="molecule type" value="Genomic_DNA"/>
</dbReference>
<feature type="compositionally biased region" description="Basic residues" evidence="6">
    <location>
        <begin position="1"/>
        <end position="12"/>
    </location>
</feature>
<dbReference type="AlphaFoldDB" id="A0A0B2R5V8"/>
<feature type="compositionally biased region" description="Basic and acidic residues" evidence="6">
    <location>
        <begin position="216"/>
        <end position="225"/>
    </location>
</feature>
<feature type="compositionally biased region" description="Acidic residues" evidence="6">
    <location>
        <begin position="298"/>
        <end position="319"/>
    </location>
</feature>
<feature type="domain" description="Myb-like" evidence="7">
    <location>
        <begin position="440"/>
        <end position="500"/>
    </location>
</feature>
<dbReference type="SMART" id="SM00717">
    <property type="entry name" value="SANT"/>
    <property type="match status" value="1"/>
</dbReference>
<protein>
    <submittedName>
        <fullName evidence="9">Uncharacterized protein</fullName>
    </submittedName>
</protein>
<dbReference type="SUPFAM" id="SSF57903">
    <property type="entry name" value="FYVE/PHD zinc finger"/>
    <property type="match status" value="1"/>
</dbReference>